<dbReference type="InterPro" id="IPR020569">
    <property type="entry name" value="UPF0029_Impact_CS"/>
</dbReference>
<protein>
    <submittedName>
        <fullName evidence="3">YigZ family protein</fullName>
    </submittedName>
</protein>
<accession>A0ABN2HNC9</accession>
<comment type="similarity">
    <text evidence="1">Belongs to the IMPACT family.</text>
</comment>
<comment type="caution">
    <text evidence="3">The sequence shown here is derived from an EMBL/GenBank/DDBJ whole genome shotgun (WGS) entry which is preliminary data.</text>
</comment>
<name>A0ABN2HNC9_9ACTN</name>
<dbReference type="InterPro" id="IPR023582">
    <property type="entry name" value="Impact"/>
</dbReference>
<organism evidence="3 4">
    <name type="scientific">Glycomyces endophyticus</name>
    <dbReference type="NCBI Taxonomy" id="480996"/>
    <lineage>
        <taxon>Bacteria</taxon>
        <taxon>Bacillati</taxon>
        <taxon>Actinomycetota</taxon>
        <taxon>Actinomycetes</taxon>
        <taxon>Glycomycetales</taxon>
        <taxon>Glycomycetaceae</taxon>
        <taxon>Glycomyces</taxon>
    </lineage>
</organism>
<dbReference type="InterPro" id="IPR001498">
    <property type="entry name" value="Impact_N"/>
</dbReference>
<evidence type="ECO:0000313" key="4">
    <source>
        <dbReference type="Proteomes" id="UP001499851"/>
    </source>
</evidence>
<sequence length="206" mass="21475">MWVMRGLAVASSVTESVVSRSRFVCSLFRVGSEAEVRERVAGVRREWWEASHHCTAFVLDGGRVARSSDDGEPAGTAGAPMLEVLRGRGLTDVLAVVTRYFGGVKLGAGGLVRAYGGAVSAGVEAAGTVELAVWPRLLVRVGYGVAGSLEGLLRLREDVRLASVVFSDVVTFDVACADAEVLAAWVAGLSAGAAEVEPAGSVRVEL</sequence>
<dbReference type="PROSITE" id="PS00910">
    <property type="entry name" value="UPF0029"/>
    <property type="match status" value="1"/>
</dbReference>
<dbReference type="InterPro" id="IPR036956">
    <property type="entry name" value="Impact_N_sf"/>
</dbReference>
<keyword evidence="4" id="KW-1185">Reference proteome</keyword>
<evidence type="ECO:0000259" key="2">
    <source>
        <dbReference type="Pfam" id="PF01205"/>
    </source>
</evidence>
<evidence type="ECO:0000313" key="3">
    <source>
        <dbReference type="EMBL" id="GAA1690713.1"/>
    </source>
</evidence>
<dbReference type="PANTHER" id="PTHR16301:SF20">
    <property type="entry name" value="IMPACT FAMILY MEMBER YIGZ"/>
    <property type="match status" value="1"/>
</dbReference>
<evidence type="ECO:0000256" key="1">
    <source>
        <dbReference type="ARBA" id="ARBA00007665"/>
    </source>
</evidence>
<dbReference type="Gene3D" id="3.30.230.30">
    <property type="entry name" value="Impact, N-terminal domain"/>
    <property type="match status" value="1"/>
</dbReference>
<feature type="domain" description="Impact N-terminal" evidence="2">
    <location>
        <begin position="20"/>
        <end position="120"/>
    </location>
</feature>
<dbReference type="Proteomes" id="UP001499851">
    <property type="component" value="Unassembled WGS sequence"/>
</dbReference>
<dbReference type="Pfam" id="PF01205">
    <property type="entry name" value="Impact_N"/>
    <property type="match status" value="1"/>
</dbReference>
<proteinExistence type="inferred from homology"/>
<dbReference type="EMBL" id="BAAAQF010000022">
    <property type="protein sequence ID" value="GAA1690713.1"/>
    <property type="molecule type" value="Genomic_DNA"/>
</dbReference>
<dbReference type="SUPFAM" id="SSF54211">
    <property type="entry name" value="Ribosomal protein S5 domain 2-like"/>
    <property type="match status" value="1"/>
</dbReference>
<dbReference type="InterPro" id="IPR020568">
    <property type="entry name" value="Ribosomal_Su5_D2-typ_SF"/>
</dbReference>
<gene>
    <name evidence="3" type="ORF">GCM10009830_43000</name>
</gene>
<reference evidence="3 4" key="1">
    <citation type="journal article" date="2019" name="Int. J. Syst. Evol. Microbiol.">
        <title>The Global Catalogue of Microorganisms (GCM) 10K type strain sequencing project: providing services to taxonomists for standard genome sequencing and annotation.</title>
        <authorList>
            <consortium name="The Broad Institute Genomics Platform"/>
            <consortium name="The Broad Institute Genome Sequencing Center for Infectious Disease"/>
            <person name="Wu L."/>
            <person name="Ma J."/>
        </authorList>
    </citation>
    <scope>NUCLEOTIDE SEQUENCE [LARGE SCALE GENOMIC DNA]</scope>
    <source>
        <strain evidence="3 4">JCM 16001</strain>
    </source>
</reference>
<dbReference type="PANTHER" id="PTHR16301">
    <property type="entry name" value="IMPACT-RELATED"/>
    <property type="match status" value="1"/>
</dbReference>